<feature type="domain" description="Pterin-binding" evidence="8">
    <location>
        <begin position="1"/>
        <end position="213"/>
    </location>
</feature>
<keyword evidence="6" id="KW-0170">Cobalt</keyword>
<dbReference type="InterPro" id="IPR000489">
    <property type="entry name" value="Pterin-binding_dom"/>
</dbReference>
<dbReference type="AlphaFoldDB" id="X1FWN6"/>
<dbReference type="GO" id="GO:0046653">
    <property type="term" value="P:tetrahydrofolate metabolic process"/>
    <property type="evidence" value="ECO:0007669"/>
    <property type="project" value="TreeGrafter"/>
</dbReference>
<evidence type="ECO:0000256" key="4">
    <source>
        <dbReference type="ARBA" id="ARBA00022679"/>
    </source>
</evidence>
<feature type="non-terminal residue" evidence="9">
    <location>
        <position position="1"/>
    </location>
</feature>
<dbReference type="GO" id="GO:0032259">
    <property type="term" value="P:methylation"/>
    <property type="evidence" value="ECO:0007669"/>
    <property type="project" value="UniProtKB-KW"/>
</dbReference>
<reference evidence="9" key="1">
    <citation type="journal article" date="2014" name="Front. Microbiol.">
        <title>High frequency of phylogenetically diverse reductive dehalogenase-homologous genes in deep subseafloor sedimentary metagenomes.</title>
        <authorList>
            <person name="Kawai M."/>
            <person name="Futagami T."/>
            <person name="Toyoda A."/>
            <person name="Takaki Y."/>
            <person name="Nishi S."/>
            <person name="Hori S."/>
            <person name="Arai W."/>
            <person name="Tsubouchi T."/>
            <person name="Morono Y."/>
            <person name="Uchiyama I."/>
            <person name="Ito T."/>
            <person name="Fujiyama A."/>
            <person name="Inagaki F."/>
            <person name="Takami H."/>
        </authorList>
    </citation>
    <scope>NUCLEOTIDE SEQUENCE</scope>
    <source>
        <strain evidence="9">Expedition CK06-06</strain>
    </source>
</reference>
<feature type="region of interest" description="Disordered" evidence="7">
    <location>
        <begin position="235"/>
        <end position="257"/>
    </location>
</feature>
<name>X1FWN6_9ZZZZ</name>
<dbReference type="GO" id="GO:0008705">
    <property type="term" value="F:methionine synthase activity"/>
    <property type="evidence" value="ECO:0007669"/>
    <property type="project" value="TreeGrafter"/>
</dbReference>
<evidence type="ECO:0000256" key="3">
    <source>
        <dbReference type="ARBA" id="ARBA00022628"/>
    </source>
</evidence>
<evidence type="ECO:0000256" key="1">
    <source>
        <dbReference type="ARBA" id="ARBA00010398"/>
    </source>
</evidence>
<proteinExistence type="inferred from homology"/>
<keyword evidence="5" id="KW-0479">Metal-binding</keyword>
<gene>
    <name evidence="9" type="ORF">S03H2_12915</name>
</gene>
<dbReference type="GO" id="GO:0031419">
    <property type="term" value="F:cobalamin binding"/>
    <property type="evidence" value="ECO:0007669"/>
    <property type="project" value="UniProtKB-KW"/>
</dbReference>
<keyword evidence="4" id="KW-0808">Transferase</keyword>
<keyword evidence="2" id="KW-0489">Methyltransferase</keyword>
<organism evidence="9">
    <name type="scientific">marine sediment metagenome</name>
    <dbReference type="NCBI Taxonomy" id="412755"/>
    <lineage>
        <taxon>unclassified sequences</taxon>
        <taxon>metagenomes</taxon>
        <taxon>ecological metagenomes</taxon>
    </lineage>
</organism>
<sequence length="257" mass="26724">QAGADIIDVNVGTFGVDEVVMLPQAVQAVMDVVDVPLCLDSANPAALEAALKVYKGKPLVNSVTGGEQSLARVLPLIKEYGAAVVGLVQDDEGIPNNSERRVAIAHKIIERAEAVGIPGEDVIIDCLASAVGADASSGLVATETARRVKTELGVNLTLGASNVSFGLPDRDLLNNAFVTIVIAAGVTCLIVDAAKVRAMVLAADLVLGHDKYARHYIEAYRQRQKLRVKEGKLEGGLKSASKDKMASPTGLGDCSGG</sequence>
<comment type="caution">
    <text evidence="9">The sequence shown here is derived from an EMBL/GenBank/DDBJ whole genome shotgun (WGS) entry which is preliminary data.</text>
</comment>
<protein>
    <recommendedName>
        <fullName evidence="8">Pterin-binding domain-containing protein</fullName>
    </recommendedName>
</protein>
<dbReference type="GO" id="GO:0005829">
    <property type="term" value="C:cytosol"/>
    <property type="evidence" value="ECO:0007669"/>
    <property type="project" value="TreeGrafter"/>
</dbReference>
<accession>X1FWN6</accession>
<dbReference type="Gene3D" id="3.20.20.20">
    <property type="entry name" value="Dihydropteroate synthase-like"/>
    <property type="match status" value="1"/>
</dbReference>
<dbReference type="EMBL" id="BARU01006565">
    <property type="protein sequence ID" value="GAH33759.1"/>
    <property type="molecule type" value="Genomic_DNA"/>
</dbReference>
<evidence type="ECO:0000256" key="5">
    <source>
        <dbReference type="ARBA" id="ARBA00022723"/>
    </source>
</evidence>
<evidence type="ECO:0000256" key="6">
    <source>
        <dbReference type="ARBA" id="ARBA00023285"/>
    </source>
</evidence>
<evidence type="ECO:0000256" key="7">
    <source>
        <dbReference type="SAM" id="MobiDB-lite"/>
    </source>
</evidence>
<dbReference type="SUPFAM" id="SSF51717">
    <property type="entry name" value="Dihydropteroate synthetase-like"/>
    <property type="match status" value="1"/>
</dbReference>
<dbReference type="InterPro" id="IPR011005">
    <property type="entry name" value="Dihydropteroate_synth-like_sf"/>
</dbReference>
<feature type="compositionally biased region" description="Basic and acidic residues" evidence="7">
    <location>
        <begin position="235"/>
        <end position="245"/>
    </location>
</feature>
<dbReference type="InterPro" id="IPR050554">
    <property type="entry name" value="Met_Synthase/Corrinoid"/>
</dbReference>
<dbReference type="PROSITE" id="PS50972">
    <property type="entry name" value="PTERIN_BINDING"/>
    <property type="match status" value="1"/>
</dbReference>
<dbReference type="GO" id="GO:0046872">
    <property type="term" value="F:metal ion binding"/>
    <property type="evidence" value="ECO:0007669"/>
    <property type="project" value="UniProtKB-KW"/>
</dbReference>
<dbReference type="GO" id="GO:0050667">
    <property type="term" value="P:homocysteine metabolic process"/>
    <property type="evidence" value="ECO:0007669"/>
    <property type="project" value="TreeGrafter"/>
</dbReference>
<dbReference type="Pfam" id="PF00809">
    <property type="entry name" value="Pterin_bind"/>
    <property type="match status" value="1"/>
</dbReference>
<dbReference type="PANTHER" id="PTHR45833:SF1">
    <property type="entry name" value="METHIONINE SYNTHASE"/>
    <property type="match status" value="1"/>
</dbReference>
<evidence type="ECO:0000313" key="9">
    <source>
        <dbReference type="EMBL" id="GAH33759.1"/>
    </source>
</evidence>
<evidence type="ECO:0000256" key="2">
    <source>
        <dbReference type="ARBA" id="ARBA00022603"/>
    </source>
</evidence>
<dbReference type="PANTHER" id="PTHR45833">
    <property type="entry name" value="METHIONINE SYNTHASE"/>
    <property type="match status" value="1"/>
</dbReference>
<comment type="similarity">
    <text evidence="1">Belongs to the vitamin-B12 dependent methionine synthase family.</text>
</comment>
<evidence type="ECO:0000259" key="8">
    <source>
        <dbReference type="PROSITE" id="PS50972"/>
    </source>
</evidence>
<keyword evidence="3" id="KW-0846">Cobalamin</keyword>